<keyword evidence="5" id="KW-1185">Reference proteome</keyword>
<dbReference type="SUPFAM" id="SSF48498">
    <property type="entry name" value="Tetracyclin repressor-like, C-terminal domain"/>
    <property type="match status" value="1"/>
</dbReference>
<dbReference type="GO" id="GO:0003677">
    <property type="term" value="F:DNA binding"/>
    <property type="evidence" value="ECO:0007669"/>
    <property type="project" value="UniProtKB-UniRule"/>
</dbReference>
<feature type="domain" description="HTH tetR-type" evidence="3">
    <location>
        <begin position="11"/>
        <end position="71"/>
    </location>
</feature>
<dbReference type="Pfam" id="PF17920">
    <property type="entry name" value="TetR_C_16"/>
    <property type="match status" value="1"/>
</dbReference>
<feature type="DNA-binding region" description="H-T-H motif" evidence="2">
    <location>
        <begin position="34"/>
        <end position="53"/>
    </location>
</feature>
<dbReference type="Pfam" id="PF00440">
    <property type="entry name" value="TetR_N"/>
    <property type="match status" value="1"/>
</dbReference>
<organism evidence="4 5">
    <name type="scientific">Ancylobacter dichloromethanicus</name>
    <dbReference type="NCBI Taxonomy" id="518825"/>
    <lineage>
        <taxon>Bacteria</taxon>
        <taxon>Pseudomonadati</taxon>
        <taxon>Pseudomonadota</taxon>
        <taxon>Alphaproteobacteria</taxon>
        <taxon>Hyphomicrobiales</taxon>
        <taxon>Xanthobacteraceae</taxon>
        <taxon>Ancylobacter</taxon>
    </lineage>
</organism>
<dbReference type="InterPro" id="IPR036271">
    <property type="entry name" value="Tet_transcr_reg_TetR-rel_C_sf"/>
</dbReference>
<dbReference type="RefSeq" id="WP_213369946.1">
    <property type="nucleotide sequence ID" value="NZ_BSFJ01000043.1"/>
</dbReference>
<reference evidence="4" key="2">
    <citation type="submission" date="2023-01" db="EMBL/GenBank/DDBJ databases">
        <authorList>
            <person name="Sun Q."/>
            <person name="Evtushenko L."/>
        </authorList>
    </citation>
    <scope>NUCLEOTIDE SEQUENCE</scope>
    <source>
        <strain evidence="4">VKM B-2484</strain>
    </source>
</reference>
<evidence type="ECO:0000259" key="3">
    <source>
        <dbReference type="PROSITE" id="PS50977"/>
    </source>
</evidence>
<protein>
    <submittedName>
        <fullName evidence="4">TetR family transcriptional regulator</fullName>
    </submittedName>
</protein>
<reference evidence="4" key="1">
    <citation type="journal article" date="2014" name="Int. J. Syst. Evol. Microbiol.">
        <title>Complete genome sequence of Corynebacterium casei LMG S-19264T (=DSM 44701T), isolated from a smear-ripened cheese.</title>
        <authorList>
            <consortium name="US DOE Joint Genome Institute (JGI-PGF)"/>
            <person name="Walter F."/>
            <person name="Albersmeier A."/>
            <person name="Kalinowski J."/>
            <person name="Ruckert C."/>
        </authorList>
    </citation>
    <scope>NUCLEOTIDE SEQUENCE</scope>
    <source>
        <strain evidence="4">VKM B-2484</strain>
    </source>
</reference>
<keyword evidence="1 2" id="KW-0238">DNA-binding</keyword>
<comment type="caution">
    <text evidence="4">The sequence shown here is derived from an EMBL/GenBank/DDBJ whole genome shotgun (WGS) entry which is preliminary data.</text>
</comment>
<dbReference type="Proteomes" id="UP001143370">
    <property type="component" value="Unassembled WGS sequence"/>
</dbReference>
<evidence type="ECO:0000313" key="5">
    <source>
        <dbReference type="Proteomes" id="UP001143370"/>
    </source>
</evidence>
<evidence type="ECO:0000256" key="1">
    <source>
        <dbReference type="ARBA" id="ARBA00023125"/>
    </source>
</evidence>
<name>A0A9W6JEU2_9HYPH</name>
<accession>A0A9W6JEU2</accession>
<evidence type="ECO:0000313" key="4">
    <source>
        <dbReference type="EMBL" id="GLK74510.1"/>
    </source>
</evidence>
<dbReference type="InterPro" id="IPR001647">
    <property type="entry name" value="HTH_TetR"/>
</dbReference>
<dbReference type="InterPro" id="IPR009057">
    <property type="entry name" value="Homeodomain-like_sf"/>
</dbReference>
<gene>
    <name evidence="4" type="ORF">GCM10017643_46280</name>
</gene>
<dbReference type="AlphaFoldDB" id="A0A9W6JEU2"/>
<evidence type="ECO:0000256" key="2">
    <source>
        <dbReference type="PROSITE-ProRule" id="PRU00335"/>
    </source>
</evidence>
<proteinExistence type="predicted"/>
<dbReference type="SUPFAM" id="SSF46689">
    <property type="entry name" value="Homeodomain-like"/>
    <property type="match status" value="1"/>
</dbReference>
<dbReference type="PROSITE" id="PS50977">
    <property type="entry name" value="HTH_TETR_2"/>
    <property type="match status" value="1"/>
</dbReference>
<dbReference type="InterPro" id="IPR041678">
    <property type="entry name" value="TetR_C_16"/>
</dbReference>
<sequence>MARRIVVRGEGTTRQTILTAAAKRFASASYDEVSLRDISADVDVDVAYVHRSFGSKENLFREVLASRRIEPPFLNVGVEALARYLAKGVIERSHMKDHQQPDPLLILMHSLTSIKAGAIVGEWLQTDFIEPLHRKIGDSTSSRASMIMSLLIGFSILRNLIQISAATEIDSAQAEMLIARAIEGIMSNDSRNEA</sequence>
<dbReference type="Gene3D" id="1.10.357.10">
    <property type="entry name" value="Tetracycline Repressor, domain 2"/>
    <property type="match status" value="1"/>
</dbReference>
<dbReference type="EMBL" id="BSFJ01000043">
    <property type="protein sequence ID" value="GLK74510.1"/>
    <property type="molecule type" value="Genomic_DNA"/>
</dbReference>